<evidence type="ECO:0000256" key="6">
    <source>
        <dbReference type="ARBA" id="ARBA00023125"/>
    </source>
</evidence>
<dbReference type="PRINTS" id="PR00507">
    <property type="entry name" value="N12N6MTFRASE"/>
</dbReference>
<organism evidence="9 10">
    <name type="scientific">Microbacterium mcarthurae</name>
    <dbReference type="NCBI Taxonomy" id="3035918"/>
    <lineage>
        <taxon>Bacteria</taxon>
        <taxon>Bacillati</taxon>
        <taxon>Actinomycetota</taxon>
        <taxon>Actinomycetes</taxon>
        <taxon>Micrococcales</taxon>
        <taxon>Microbacteriaceae</taxon>
        <taxon>Microbacterium</taxon>
    </lineage>
</organism>
<evidence type="ECO:0000256" key="3">
    <source>
        <dbReference type="ARBA" id="ARBA00022679"/>
    </source>
</evidence>
<dbReference type="GO" id="GO:0008168">
    <property type="term" value="F:methyltransferase activity"/>
    <property type="evidence" value="ECO:0007669"/>
    <property type="project" value="UniProtKB-KW"/>
</dbReference>
<evidence type="ECO:0000256" key="5">
    <source>
        <dbReference type="ARBA" id="ARBA00022747"/>
    </source>
</evidence>
<comment type="catalytic activity">
    <reaction evidence="7">
        <text>a 2'-deoxyadenosine in DNA + S-adenosyl-L-methionine = an N(6)-methyl-2'-deoxyadenosine in DNA + S-adenosyl-L-homocysteine + H(+)</text>
        <dbReference type="Rhea" id="RHEA:15197"/>
        <dbReference type="Rhea" id="RHEA-COMP:12418"/>
        <dbReference type="Rhea" id="RHEA-COMP:12419"/>
        <dbReference type="ChEBI" id="CHEBI:15378"/>
        <dbReference type="ChEBI" id="CHEBI:57856"/>
        <dbReference type="ChEBI" id="CHEBI:59789"/>
        <dbReference type="ChEBI" id="CHEBI:90615"/>
        <dbReference type="ChEBI" id="CHEBI:90616"/>
        <dbReference type="EC" id="2.1.1.72"/>
    </reaction>
</comment>
<evidence type="ECO:0000256" key="7">
    <source>
        <dbReference type="ARBA" id="ARBA00047942"/>
    </source>
</evidence>
<keyword evidence="2 9" id="KW-0489">Methyltransferase</keyword>
<dbReference type="SUPFAM" id="SSF53335">
    <property type="entry name" value="S-adenosyl-L-methionine-dependent methyltransferases"/>
    <property type="match status" value="1"/>
</dbReference>
<dbReference type="Gene3D" id="3.40.50.150">
    <property type="entry name" value="Vaccinia Virus protein VP39"/>
    <property type="match status" value="1"/>
</dbReference>
<evidence type="ECO:0000313" key="10">
    <source>
        <dbReference type="Proteomes" id="UP001630303"/>
    </source>
</evidence>
<dbReference type="EMBL" id="JAROCE010000002">
    <property type="protein sequence ID" value="MFM2720562.1"/>
    <property type="molecule type" value="Genomic_DNA"/>
</dbReference>
<evidence type="ECO:0000256" key="4">
    <source>
        <dbReference type="ARBA" id="ARBA00022691"/>
    </source>
</evidence>
<evidence type="ECO:0000256" key="1">
    <source>
        <dbReference type="ARBA" id="ARBA00011900"/>
    </source>
</evidence>
<reference evidence="9 10" key="1">
    <citation type="submission" date="2023-03" db="EMBL/GenBank/DDBJ databases">
        <title>MT1 and MT2 Draft Genomes of Novel Species.</title>
        <authorList>
            <person name="Venkateswaran K."/>
        </authorList>
    </citation>
    <scope>NUCLEOTIDE SEQUENCE [LARGE SCALE GENOMIC DNA]</scope>
    <source>
        <strain evidence="9 10">IF8SW-P5</strain>
    </source>
</reference>
<dbReference type="InterPro" id="IPR002052">
    <property type="entry name" value="DNA_methylase_N6_adenine_CS"/>
</dbReference>
<dbReference type="PANTHER" id="PTHR33841:SF6">
    <property type="entry name" value="TYPE II METHYLTRANSFERASE M.HINDII"/>
    <property type="match status" value="1"/>
</dbReference>
<evidence type="ECO:0000259" key="8">
    <source>
        <dbReference type="Pfam" id="PF07669"/>
    </source>
</evidence>
<dbReference type="GO" id="GO:0032259">
    <property type="term" value="P:methylation"/>
    <property type="evidence" value="ECO:0007669"/>
    <property type="project" value="UniProtKB-KW"/>
</dbReference>
<proteinExistence type="predicted"/>
<evidence type="ECO:0000313" key="9">
    <source>
        <dbReference type="EMBL" id="MFM2720562.1"/>
    </source>
</evidence>
<dbReference type="RefSeq" id="WP_408905482.1">
    <property type="nucleotide sequence ID" value="NZ_JAROCE010000002.1"/>
</dbReference>
<keyword evidence="5" id="KW-0680">Restriction system</keyword>
<name>A0ABW9GFK9_9MICO</name>
<comment type="caution">
    <text evidence="9">The sequence shown here is derived from an EMBL/GenBank/DDBJ whole genome shotgun (WGS) entry which is preliminary data.</text>
</comment>
<keyword evidence="4" id="KW-0949">S-adenosyl-L-methionine</keyword>
<dbReference type="InterPro" id="IPR050953">
    <property type="entry name" value="N4_N6_ade-DNA_methylase"/>
</dbReference>
<feature type="domain" description="Type II methyltransferase M.TaqI-like" evidence="8">
    <location>
        <begin position="107"/>
        <end position="286"/>
    </location>
</feature>
<accession>A0ABW9GFK9</accession>
<dbReference type="InterPro" id="IPR029063">
    <property type="entry name" value="SAM-dependent_MTases_sf"/>
</dbReference>
<gene>
    <name evidence="9" type="ORF">P5G46_08595</name>
</gene>
<keyword evidence="3" id="KW-0808">Transferase</keyword>
<evidence type="ECO:0000256" key="2">
    <source>
        <dbReference type="ARBA" id="ARBA00022603"/>
    </source>
</evidence>
<keyword evidence="10" id="KW-1185">Reference proteome</keyword>
<dbReference type="Proteomes" id="UP001630303">
    <property type="component" value="Unassembled WGS sequence"/>
</dbReference>
<dbReference type="InterPro" id="IPR011639">
    <property type="entry name" value="MethylTrfase_TaqI-like_dom"/>
</dbReference>
<dbReference type="PANTHER" id="PTHR33841">
    <property type="entry name" value="DNA METHYLTRANSFERASE YEEA-RELATED"/>
    <property type="match status" value="1"/>
</dbReference>
<protein>
    <recommendedName>
        <fullName evidence="1">site-specific DNA-methyltransferase (adenine-specific)</fullName>
        <ecNumber evidence="1">2.1.1.72</ecNumber>
    </recommendedName>
</protein>
<keyword evidence="6" id="KW-0238">DNA-binding</keyword>
<dbReference type="Pfam" id="PF07669">
    <property type="entry name" value="Eco57I"/>
    <property type="match status" value="1"/>
</dbReference>
<sequence length="543" mass="59897">MSAPVLDGKASFALRGHNPDVLTCIANLSNDEVFTPPELANQMLDTLEVAWAEANDGDSIWSDPTVTFLDPFTKSGVFLREITRRLTGGLESQIPELSERVDHILTKQIYGIGITRLTAMLARRSLYCSKDATGKHSIAKSFDRDWGNIWFERTAHTWAGDRCAYCGASRTAHERSDELETHAYAFIHTKNPKARMAQLFGADVQFDVIIGNPPYQLDDGGFGSSAAPIYHRFVEQAKALEPRLLSVVIPARWYAGGKGLAEFRTSMLGDDRLRVLHDFPDTGDVFPGVNNRGGICYFLWDRDHPGDAEVYTHERGGITSSAVRPLVEPGLETFVRYNEGIAILRKVLAVEGSDQPGQLMLPLAKRFSSLVSSRKPFGLDTTFAGSQTPVDGGVRVYRNGGIVYAPRAVVTSGVGFVDATKLLVPYASPGSDDYPHLVLSKPIIAGPGEISTETYLVIGPFSNDAEARNVATYMGTQFFRFMLTLKRVSQHVTKGVYTLAPTQDFSRAWHDDDLAAKYGLSDEDRDFMARFVKPVSWAADYYA</sequence>
<dbReference type="PROSITE" id="PS00092">
    <property type="entry name" value="N6_MTASE"/>
    <property type="match status" value="1"/>
</dbReference>
<dbReference type="EC" id="2.1.1.72" evidence="1"/>